<dbReference type="Proteomes" id="UP001519342">
    <property type="component" value="Unassembled WGS sequence"/>
</dbReference>
<dbReference type="InterPro" id="IPR038726">
    <property type="entry name" value="PDDEXK_AddAB-type"/>
</dbReference>
<evidence type="ECO:0000256" key="1">
    <source>
        <dbReference type="ARBA" id="ARBA00022485"/>
    </source>
</evidence>
<dbReference type="Gene3D" id="6.10.140.1030">
    <property type="match status" value="1"/>
</dbReference>
<keyword evidence="9" id="KW-0067">ATP-binding</keyword>
<keyword evidence="13" id="KW-0234">DNA repair</keyword>
<keyword evidence="3" id="KW-0479">Metal-binding</keyword>
<keyword evidence="12" id="KW-0238">DNA-binding</keyword>
<reference evidence="16 17" key="1">
    <citation type="submission" date="2021-03" db="EMBL/GenBank/DDBJ databases">
        <title>Genomic Encyclopedia of Type Strains, Phase IV (KMG-IV): sequencing the most valuable type-strain genomes for metagenomic binning, comparative biology and taxonomic classification.</title>
        <authorList>
            <person name="Goeker M."/>
        </authorList>
    </citation>
    <scope>NUCLEOTIDE SEQUENCE [LARGE SCALE GENOMIC DNA]</scope>
    <source>
        <strain evidence="16 17">DSM 24004</strain>
    </source>
</reference>
<evidence type="ECO:0000256" key="11">
    <source>
        <dbReference type="ARBA" id="ARBA00023014"/>
    </source>
</evidence>
<keyword evidence="4" id="KW-0547">Nucleotide-binding</keyword>
<protein>
    <submittedName>
        <fullName evidence="16">ATP-dependent helicase/nuclease subunit B</fullName>
        <ecNumber evidence="16">3.1.-.-</ecNumber>
        <ecNumber evidence="16">3.6.4.12</ecNumber>
    </submittedName>
</protein>
<evidence type="ECO:0000256" key="4">
    <source>
        <dbReference type="ARBA" id="ARBA00022741"/>
    </source>
</evidence>
<keyword evidence="11" id="KW-0411">Iron-sulfur</keyword>
<name>A0ABS4GEG4_9FIRM</name>
<evidence type="ECO:0000256" key="3">
    <source>
        <dbReference type="ARBA" id="ARBA00022723"/>
    </source>
</evidence>
<dbReference type="EMBL" id="JAGGKS010000005">
    <property type="protein sequence ID" value="MBP1926086.1"/>
    <property type="molecule type" value="Genomic_DNA"/>
</dbReference>
<evidence type="ECO:0000256" key="5">
    <source>
        <dbReference type="ARBA" id="ARBA00022763"/>
    </source>
</evidence>
<dbReference type="InterPro" id="IPR014140">
    <property type="entry name" value="DNA_helicase_suAddB"/>
</dbReference>
<dbReference type="RefSeq" id="WP_209511819.1">
    <property type="nucleotide sequence ID" value="NZ_JAGGKS010000005.1"/>
</dbReference>
<evidence type="ECO:0000313" key="16">
    <source>
        <dbReference type="EMBL" id="MBP1926086.1"/>
    </source>
</evidence>
<keyword evidence="6 16" id="KW-0378">Hydrolase</keyword>
<keyword evidence="7 16" id="KW-0347">Helicase</keyword>
<feature type="domain" description="ATP-dependent helicase/deoxyribonuclease subunit B N-terminal" evidence="15">
    <location>
        <begin position="5"/>
        <end position="267"/>
    </location>
</feature>
<keyword evidence="2" id="KW-0540">Nuclease</keyword>
<dbReference type="InterPro" id="IPR011604">
    <property type="entry name" value="PDDEXK-like_dom_sf"/>
</dbReference>
<dbReference type="Pfam" id="PF12705">
    <property type="entry name" value="PDDEXK_1"/>
    <property type="match status" value="1"/>
</dbReference>
<dbReference type="PANTHER" id="PTHR30591:SF1">
    <property type="entry name" value="RECBCD ENZYME SUBUNIT RECC"/>
    <property type="match status" value="1"/>
</dbReference>
<evidence type="ECO:0000256" key="12">
    <source>
        <dbReference type="ARBA" id="ARBA00023125"/>
    </source>
</evidence>
<dbReference type="InterPro" id="IPR049035">
    <property type="entry name" value="ADDB_N"/>
</dbReference>
<dbReference type="Gene3D" id="3.40.50.300">
    <property type="entry name" value="P-loop containing nucleotide triphosphate hydrolases"/>
    <property type="match status" value="3"/>
</dbReference>
<evidence type="ECO:0000256" key="6">
    <source>
        <dbReference type="ARBA" id="ARBA00022801"/>
    </source>
</evidence>
<organism evidence="16 17">
    <name type="scientific">Sedimentibacter acidaminivorans</name>
    <dbReference type="NCBI Taxonomy" id="913099"/>
    <lineage>
        <taxon>Bacteria</taxon>
        <taxon>Bacillati</taxon>
        <taxon>Bacillota</taxon>
        <taxon>Tissierellia</taxon>
        <taxon>Sedimentibacter</taxon>
    </lineage>
</organism>
<keyword evidence="10" id="KW-0408">Iron</keyword>
<sequence length="1134" mass="132148">MGLKIIAGRGKTGKSTYIYDEINSYIKKQIGRNLILIVPEQMTYQTEYEIIDRFNNYGIMDVEILSFKRLAYKVFEEVGGLKVQEINNYGKIMLLKQTFEENINELQMFKKASKQDGFLREFEHLIKELKQNCISIEFIKNINKYKIENELLKRKLADIIKIYDEINCKTEGRFYDEEDKMDLFISSIEKSSYIKNSVIWIDGFDSFYGQRYKVINNLIKYSNDVSISLNIDVKCLNGLENFEDWESFKTTYDTYKIITEEIEEVKVIPIYGCKNASYEIQFLEKNLFTVNEEKFIEKTDNIKIYSSMNPYTETEKTASKIVSLVRDYGYRWRDISIAVGDIDSYSNNIKKVFTQYEIPYFLDAKRDIMDNPFTKYVLSILDMFIWNFKHDNVFEYLKTGFSPINYNEMSKLENFALQYGIEGGKWFRDFKFKAKNIGYYNELRRKTSEDFIKERKEFKELSNALDITMFLFAFIKKHKIQEKIEKQVEVFKKTGLYEKSSEHAQVWNSVIELFDQITLVGSDVEMTPKEYRKMIEAGFREVKISVIPPTLDKVAIGGMDRISFRKSKALFIIGANEGKLESKSNEKGLLLDDERDVLVQSGMKLISSSSFATYKEKHTLYRVFSSPTDKLYISYALGTVEGRPMQVSTYVDRLKQLFPMVKEETDLSNIDEINYISNATGTIEQVVLKLRDYMEGRVIDDIWKDVYSWYEKNHNDVFDVITNGIIYDNKVDKIQKEYVEKIYKNPVSMTVSKIENFAECPFKYFMETVVKPKPRYVQKVEFYDLGNIYHRAVEEFTNEISIKKIDINNLDKADILNLSQMCTEKVLLEKEQENTALEANERNKYMKNKIKRLVNRASYTIIEQLKRGNFRPEFTELKIGSSSSSNYIAPVEIKISDEYSIYLQGRIDRVDTMEKNDKSYINIIDYKSSQKDIDLSDAVQGLQLQLLVYLSSVMKNGENIIKTKPEIGGAYYFCIDDPLVDGDNLSGKCAEDEIFKKLSLKGYVLEELDVIYNMDNQLEDAKTSDIIPVAFNKDGNIKKTSKTLSKEEYRAVLNKTDEVTKGISKKILDGEIDIKPYKKDLGNKTPCTYCDYSAVCQFDVSIHGNNYRKITKQSKEEILFDMLNKGGDSSNGMD</sequence>
<evidence type="ECO:0000259" key="15">
    <source>
        <dbReference type="Pfam" id="PF21445"/>
    </source>
</evidence>
<feature type="domain" description="PD-(D/E)XK endonuclease-like" evidence="14">
    <location>
        <begin position="749"/>
        <end position="1097"/>
    </location>
</feature>
<evidence type="ECO:0000256" key="2">
    <source>
        <dbReference type="ARBA" id="ARBA00022722"/>
    </source>
</evidence>
<evidence type="ECO:0000256" key="8">
    <source>
        <dbReference type="ARBA" id="ARBA00022839"/>
    </source>
</evidence>
<comment type="caution">
    <text evidence="16">The sequence shown here is derived from an EMBL/GenBank/DDBJ whole genome shotgun (WGS) entry which is preliminary data.</text>
</comment>
<dbReference type="EC" id="3.6.4.12" evidence="16"/>
<dbReference type="InterPro" id="IPR027417">
    <property type="entry name" value="P-loop_NTPase"/>
</dbReference>
<keyword evidence="17" id="KW-1185">Reference proteome</keyword>
<dbReference type="GO" id="GO:0016787">
    <property type="term" value="F:hydrolase activity"/>
    <property type="evidence" value="ECO:0007669"/>
    <property type="project" value="UniProtKB-KW"/>
</dbReference>
<proteinExistence type="predicted"/>
<dbReference type="PANTHER" id="PTHR30591">
    <property type="entry name" value="RECBCD ENZYME SUBUNIT RECC"/>
    <property type="match status" value="1"/>
</dbReference>
<evidence type="ECO:0000256" key="9">
    <source>
        <dbReference type="ARBA" id="ARBA00022840"/>
    </source>
</evidence>
<dbReference type="EC" id="3.1.-.-" evidence="16"/>
<dbReference type="Pfam" id="PF21445">
    <property type="entry name" value="ADDB_N"/>
    <property type="match status" value="1"/>
</dbReference>
<evidence type="ECO:0000256" key="13">
    <source>
        <dbReference type="ARBA" id="ARBA00023204"/>
    </source>
</evidence>
<evidence type="ECO:0000256" key="7">
    <source>
        <dbReference type="ARBA" id="ARBA00022806"/>
    </source>
</evidence>
<keyword evidence="8" id="KW-0269">Exonuclease</keyword>
<gene>
    <name evidence="16" type="ORF">J2Z76_001950</name>
</gene>
<keyword evidence="1" id="KW-0004">4Fe-4S</keyword>
<dbReference type="NCBIfam" id="TIGR02773">
    <property type="entry name" value="addB_Gpos"/>
    <property type="match status" value="1"/>
</dbReference>
<dbReference type="SUPFAM" id="SSF52540">
    <property type="entry name" value="P-loop containing nucleoside triphosphate hydrolases"/>
    <property type="match status" value="1"/>
</dbReference>
<dbReference type="Gene3D" id="3.90.320.10">
    <property type="match status" value="1"/>
</dbReference>
<accession>A0ABS4GEG4</accession>
<keyword evidence="5" id="KW-0227">DNA damage</keyword>
<evidence type="ECO:0000313" key="17">
    <source>
        <dbReference type="Proteomes" id="UP001519342"/>
    </source>
</evidence>
<evidence type="ECO:0000256" key="10">
    <source>
        <dbReference type="ARBA" id="ARBA00023004"/>
    </source>
</evidence>
<dbReference type="GO" id="GO:0003678">
    <property type="term" value="F:DNA helicase activity"/>
    <property type="evidence" value="ECO:0007669"/>
    <property type="project" value="UniProtKB-EC"/>
</dbReference>
<evidence type="ECO:0000259" key="14">
    <source>
        <dbReference type="Pfam" id="PF12705"/>
    </source>
</evidence>